<dbReference type="Pfam" id="PF00348">
    <property type="entry name" value="polyprenyl_synt"/>
    <property type="match status" value="1"/>
</dbReference>
<keyword evidence="4" id="KW-0479">Metal-binding</keyword>
<dbReference type="Gene3D" id="1.10.600.10">
    <property type="entry name" value="Farnesyl Diphosphate Synthase"/>
    <property type="match status" value="1"/>
</dbReference>
<protein>
    <submittedName>
        <fullName evidence="7">Polyprenyl synthetase family protein</fullName>
    </submittedName>
</protein>
<dbReference type="InterPro" id="IPR008949">
    <property type="entry name" value="Isoprenoid_synthase_dom_sf"/>
</dbReference>
<evidence type="ECO:0000256" key="1">
    <source>
        <dbReference type="ARBA" id="ARBA00001946"/>
    </source>
</evidence>
<dbReference type="GO" id="GO:0046872">
    <property type="term" value="F:metal ion binding"/>
    <property type="evidence" value="ECO:0007669"/>
    <property type="project" value="UniProtKB-KW"/>
</dbReference>
<dbReference type="EMBL" id="CP063849">
    <property type="protein sequence ID" value="QOY91697.1"/>
    <property type="molecule type" value="Genomic_DNA"/>
</dbReference>
<dbReference type="AlphaFoldDB" id="A0A7S7NXP1"/>
<dbReference type="PROSITE" id="PS00723">
    <property type="entry name" value="POLYPRENYL_SYNTHASE_1"/>
    <property type="match status" value="1"/>
</dbReference>
<comment type="similarity">
    <text evidence="2 6">Belongs to the FPP/GGPP synthase family.</text>
</comment>
<dbReference type="SFLD" id="SFLDS00005">
    <property type="entry name" value="Isoprenoid_Synthase_Type_I"/>
    <property type="match status" value="1"/>
</dbReference>
<dbReference type="PANTHER" id="PTHR12001:SF69">
    <property type="entry name" value="ALL TRANS-POLYPRENYL-DIPHOSPHATE SYNTHASE PDSS1"/>
    <property type="match status" value="1"/>
</dbReference>
<dbReference type="InterPro" id="IPR000092">
    <property type="entry name" value="Polyprenyl_synt"/>
</dbReference>
<accession>A0A7S7NXP1</accession>
<dbReference type="RefSeq" id="WP_194453351.1">
    <property type="nucleotide sequence ID" value="NZ_CP063849.1"/>
</dbReference>
<evidence type="ECO:0000313" key="7">
    <source>
        <dbReference type="EMBL" id="QOY91697.1"/>
    </source>
</evidence>
<proteinExistence type="inferred from homology"/>
<evidence type="ECO:0000256" key="6">
    <source>
        <dbReference type="RuleBase" id="RU004466"/>
    </source>
</evidence>
<dbReference type="KEGG" id="pfer:IRI77_17655"/>
<name>A0A7S7NXP1_PALFE</name>
<dbReference type="CDD" id="cd00685">
    <property type="entry name" value="Trans_IPPS_HT"/>
    <property type="match status" value="1"/>
</dbReference>
<dbReference type="GO" id="GO:0004659">
    <property type="term" value="F:prenyltransferase activity"/>
    <property type="evidence" value="ECO:0007669"/>
    <property type="project" value="InterPro"/>
</dbReference>
<evidence type="ECO:0000256" key="3">
    <source>
        <dbReference type="ARBA" id="ARBA00022679"/>
    </source>
</evidence>
<dbReference type="Proteomes" id="UP000593892">
    <property type="component" value="Chromosome"/>
</dbReference>
<dbReference type="PROSITE" id="PS00444">
    <property type="entry name" value="POLYPRENYL_SYNTHASE_2"/>
    <property type="match status" value="1"/>
</dbReference>
<evidence type="ECO:0000313" key="8">
    <source>
        <dbReference type="Proteomes" id="UP000593892"/>
    </source>
</evidence>
<evidence type="ECO:0000256" key="5">
    <source>
        <dbReference type="ARBA" id="ARBA00022842"/>
    </source>
</evidence>
<reference evidence="7 8" key="1">
    <citation type="submission" date="2020-10" db="EMBL/GenBank/DDBJ databases">
        <title>Complete genome sequence of Paludibaculum fermentans P105T, a facultatively anaerobic acidobacterium capable of dissimilatory Fe(III) reduction.</title>
        <authorList>
            <person name="Dedysh S.N."/>
            <person name="Beletsky A.V."/>
            <person name="Kulichevskaya I.S."/>
            <person name="Mardanov A.V."/>
            <person name="Ravin N.V."/>
        </authorList>
    </citation>
    <scope>NUCLEOTIDE SEQUENCE [LARGE SCALE GENOMIC DNA]</scope>
    <source>
        <strain evidence="7 8">P105</strain>
    </source>
</reference>
<evidence type="ECO:0000256" key="4">
    <source>
        <dbReference type="ARBA" id="ARBA00022723"/>
    </source>
</evidence>
<evidence type="ECO:0000256" key="2">
    <source>
        <dbReference type="ARBA" id="ARBA00006706"/>
    </source>
</evidence>
<dbReference type="InterPro" id="IPR033749">
    <property type="entry name" value="Polyprenyl_synt_CS"/>
</dbReference>
<keyword evidence="5" id="KW-0460">Magnesium</keyword>
<dbReference type="PANTHER" id="PTHR12001">
    <property type="entry name" value="GERANYLGERANYL PYROPHOSPHATE SYNTHASE"/>
    <property type="match status" value="1"/>
</dbReference>
<comment type="cofactor">
    <cofactor evidence="1">
        <name>Mg(2+)</name>
        <dbReference type="ChEBI" id="CHEBI:18420"/>
    </cofactor>
</comment>
<keyword evidence="3 6" id="KW-0808">Transferase</keyword>
<sequence length="333" mass="36904">MATGKLGLALTTREILSLVSKDLEKVEQEFRLESVASVDAVSQIAQYLQGNGGKRLRPIMLLVSCRLFREPSPEAIRLAAVVELIHTATLVHDDIIDDAKTRRGKPSANVLWGNHTSVLAGDWLYMQAFQIALRMRSFEVLDLLITLTQQMVDGELLQLERIGRIDITEADSMELMDRKTATLFSACTKLGAIAAEATESEQTVLGDFGWNLGMAFQLVDDILDFTSRESILGKPVGNDLREGKVTLPLIYALQDASPGDRAKVEIVLKEGNYEKVAFGEIRGILDKHHGIERARVRAHEFTAKARTLLQTFNECPARTALFAATDLVADRDR</sequence>
<organism evidence="7 8">
    <name type="scientific">Paludibaculum fermentans</name>
    <dbReference type="NCBI Taxonomy" id="1473598"/>
    <lineage>
        <taxon>Bacteria</taxon>
        <taxon>Pseudomonadati</taxon>
        <taxon>Acidobacteriota</taxon>
        <taxon>Terriglobia</taxon>
        <taxon>Bryobacterales</taxon>
        <taxon>Bryobacteraceae</taxon>
        <taxon>Paludibaculum</taxon>
    </lineage>
</organism>
<dbReference type="SUPFAM" id="SSF48576">
    <property type="entry name" value="Terpenoid synthases"/>
    <property type="match status" value="1"/>
</dbReference>
<dbReference type="GO" id="GO:0008299">
    <property type="term" value="P:isoprenoid biosynthetic process"/>
    <property type="evidence" value="ECO:0007669"/>
    <property type="project" value="InterPro"/>
</dbReference>
<gene>
    <name evidence="7" type="ORF">IRI77_17655</name>
</gene>
<keyword evidence="8" id="KW-1185">Reference proteome</keyword>